<dbReference type="EMBL" id="PQFF01000520">
    <property type="protein sequence ID" value="RHZ46237.1"/>
    <property type="molecule type" value="Genomic_DNA"/>
</dbReference>
<evidence type="ECO:0000313" key="1">
    <source>
        <dbReference type="EMBL" id="RHZ46237.1"/>
    </source>
</evidence>
<gene>
    <name evidence="1" type="ORF">Glove_628g11</name>
</gene>
<dbReference type="Proteomes" id="UP000266861">
    <property type="component" value="Unassembled WGS sequence"/>
</dbReference>
<keyword evidence="2" id="KW-1185">Reference proteome</keyword>
<name>A0A397G6K9_9GLOM</name>
<evidence type="ECO:0000313" key="2">
    <source>
        <dbReference type="Proteomes" id="UP000266861"/>
    </source>
</evidence>
<accession>A0A397G6K9</accession>
<protein>
    <submittedName>
        <fullName evidence="1">Uncharacterized protein</fullName>
    </submittedName>
</protein>
<organism evidence="1 2">
    <name type="scientific">Diversispora epigaea</name>
    <dbReference type="NCBI Taxonomy" id="1348612"/>
    <lineage>
        <taxon>Eukaryota</taxon>
        <taxon>Fungi</taxon>
        <taxon>Fungi incertae sedis</taxon>
        <taxon>Mucoromycota</taxon>
        <taxon>Glomeromycotina</taxon>
        <taxon>Glomeromycetes</taxon>
        <taxon>Diversisporales</taxon>
        <taxon>Diversisporaceae</taxon>
        <taxon>Diversispora</taxon>
    </lineage>
</organism>
<comment type="caution">
    <text evidence="1">The sequence shown here is derived from an EMBL/GenBank/DDBJ whole genome shotgun (WGS) entry which is preliminary data.</text>
</comment>
<reference evidence="1 2" key="1">
    <citation type="submission" date="2018-08" db="EMBL/GenBank/DDBJ databases">
        <title>Genome and evolution of the arbuscular mycorrhizal fungus Diversispora epigaea (formerly Glomus versiforme) and its bacterial endosymbionts.</title>
        <authorList>
            <person name="Sun X."/>
            <person name="Fei Z."/>
            <person name="Harrison M."/>
        </authorList>
    </citation>
    <scope>NUCLEOTIDE SEQUENCE [LARGE SCALE GENOMIC DNA]</scope>
    <source>
        <strain evidence="1 2">IT104</strain>
    </source>
</reference>
<dbReference type="OrthoDB" id="2333711at2759"/>
<proteinExistence type="predicted"/>
<dbReference type="AlphaFoldDB" id="A0A397G6K9"/>
<sequence>MKRISNEYYRAGSTYLSEEAIKEIKSFSVSDIPSRVMEYMENRERKQQLVTSSRLSYQNSNEFWDKKIEKIYDLYSKLPY</sequence>